<dbReference type="EMBL" id="FUEG01000024">
    <property type="protein sequence ID" value="SJL14647.1"/>
    <property type="molecule type" value="Genomic_DNA"/>
</dbReference>
<dbReference type="Proteomes" id="UP000219338">
    <property type="component" value="Unassembled WGS sequence"/>
</dbReference>
<dbReference type="AlphaFoldDB" id="A0A284S0Y6"/>
<name>A0A284S0Y6_ARMOS</name>
<reference evidence="2" key="1">
    <citation type="journal article" date="2017" name="Nat. Ecol. Evol.">
        <title>Genome expansion and lineage-specific genetic innovations in the forest pathogenic fungi Armillaria.</title>
        <authorList>
            <person name="Sipos G."/>
            <person name="Prasanna A.N."/>
            <person name="Walter M.C."/>
            <person name="O'Connor E."/>
            <person name="Balint B."/>
            <person name="Krizsan K."/>
            <person name="Kiss B."/>
            <person name="Hess J."/>
            <person name="Varga T."/>
            <person name="Slot J."/>
            <person name="Riley R."/>
            <person name="Boka B."/>
            <person name="Rigling D."/>
            <person name="Barry K."/>
            <person name="Lee J."/>
            <person name="Mihaltcheva S."/>
            <person name="LaButti K."/>
            <person name="Lipzen A."/>
            <person name="Waldron R."/>
            <person name="Moloney N.M."/>
            <person name="Sperisen C."/>
            <person name="Kredics L."/>
            <person name="Vagvoelgyi C."/>
            <person name="Patrignani A."/>
            <person name="Fitzpatrick D."/>
            <person name="Nagy I."/>
            <person name="Doyle S."/>
            <person name="Anderson J.B."/>
            <person name="Grigoriev I.V."/>
            <person name="Gueldener U."/>
            <person name="Muensterkoetter M."/>
            <person name="Nagy L.G."/>
        </authorList>
    </citation>
    <scope>NUCLEOTIDE SEQUENCE [LARGE SCALE GENOMIC DNA]</scope>
    <source>
        <strain evidence="2">C18/9</strain>
    </source>
</reference>
<protein>
    <submittedName>
        <fullName evidence="1">Uncharacterized protein</fullName>
    </submittedName>
</protein>
<proteinExistence type="predicted"/>
<evidence type="ECO:0000313" key="1">
    <source>
        <dbReference type="EMBL" id="SJL14647.1"/>
    </source>
</evidence>
<gene>
    <name evidence="1" type="ORF">ARMOST_18112</name>
</gene>
<sequence>METARRWVMGEVGGNAQSYPHDSLVRAGHVEGRATEGRFAHSVHSKNISSPSKHKHGVVLDAARGLRIRVWMVAWSANIPPRYLATSDKRAQNHGYANRVTRAAVHPHPIQNEAFPCRTTRLSI</sequence>
<organism evidence="1 2">
    <name type="scientific">Armillaria ostoyae</name>
    <name type="common">Armillaria root rot fungus</name>
    <dbReference type="NCBI Taxonomy" id="47428"/>
    <lineage>
        <taxon>Eukaryota</taxon>
        <taxon>Fungi</taxon>
        <taxon>Dikarya</taxon>
        <taxon>Basidiomycota</taxon>
        <taxon>Agaricomycotina</taxon>
        <taxon>Agaricomycetes</taxon>
        <taxon>Agaricomycetidae</taxon>
        <taxon>Agaricales</taxon>
        <taxon>Marasmiineae</taxon>
        <taxon>Physalacriaceae</taxon>
        <taxon>Armillaria</taxon>
    </lineage>
</organism>
<keyword evidence="2" id="KW-1185">Reference proteome</keyword>
<evidence type="ECO:0000313" key="2">
    <source>
        <dbReference type="Proteomes" id="UP000219338"/>
    </source>
</evidence>
<accession>A0A284S0Y6</accession>